<dbReference type="EMBL" id="KQ980843">
    <property type="protein sequence ID" value="KYN12294.1"/>
    <property type="molecule type" value="Genomic_DNA"/>
</dbReference>
<feature type="region of interest" description="Disordered" evidence="9">
    <location>
        <begin position="615"/>
        <end position="710"/>
    </location>
</feature>
<dbReference type="InterPro" id="IPR050331">
    <property type="entry name" value="Zinc_finger"/>
</dbReference>
<feature type="domain" description="ZAD" evidence="11">
    <location>
        <begin position="12"/>
        <end position="90"/>
    </location>
</feature>
<evidence type="ECO:0000256" key="9">
    <source>
        <dbReference type="SAM" id="MobiDB-lite"/>
    </source>
</evidence>
<organism evidence="12 13">
    <name type="scientific">Trachymyrmex cornetzi</name>
    <dbReference type="NCBI Taxonomy" id="471704"/>
    <lineage>
        <taxon>Eukaryota</taxon>
        <taxon>Metazoa</taxon>
        <taxon>Ecdysozoa</taxon>
        <taxon>Arthropoda</taxon>
        <taxon>Hexapoda</taxon>
        <taxon>Insecta</taxon>
        <taxon>Pterygota</taxon>
        <taxon>Neoptera</taxon>
        <taxon>Endopterygota</taxon>
        <taxon>Hymenoptera</taxon>
        <taxon>Apocrita</taxon>
        <taxon>Aculeata</taxon>
        <taxon>Formicoidea</taxon>
        <taxon>Formicidae</taxon>
        <taxon>Myrmicinae</taxon>
        <taxon>Trachymyrmex</taxon>
    </lineage>
</organism>
<feature type="domain" description="C2H2-type" evidence="10">
    <location>
        <begin position="317"/>
        <end position="344"/>
    </location>
</feature>
<feature type="region of interest" description="Disordered" evidence="9">
    <location>
        <begin position="474"/>
        <end position="538"/>
    </location>
</feature>
<feature type="compositionally biased region" description="Basic and acidic residues" evidence="9">
    <location>
        <begin position="474"/>
        <end position="490"/>
    </location>
</feature>
<keyword evidence="6" id="KW-0539">Nucleus</keyword>
<protein>
    <submittedName>
        <fullName evidence="12">Zinc finger protein 28 like protein</fullName>
    </submittedName>
</protein>
<evidence type="ECO:0000256" key="1">
    <source>
        <dbReference type="ARBA" id="ARBA00004123"/>
    </source>
</evidence>
<dbReference type="PANTHER" id="PTHR16515:SF66">
    <property type="entry name" value="C2H2-TYPE DOMAIN-CONTAINING PROTEIN"/>
    <property type="match status" value="1"/>
</dbReference>
<feature type="region of interest" description="Disordered" evidence="9">
    <location>
        <begin position="102"/>
        <end position="198"/>
    </location>
</feature>
<dbReference type="AlphaFoldDB" id="A0A151IWV7"/>
<dbReference type="Gene3D" id="3.30.160.60">
    <property type="entry name" value="Classic Zinc Finger"/>
    <property type="match status" value="5"/>
</dbReference>
<evidence type="ECO:0000313" key="12">
    <source>
        <dbReference type="EMBL" id="KYN12294.1"/>
    </source>
</evidence>
<evidence type="ECO:0000256" key="2">
    <source>
        <dbReference type="ARBA" id="ARBA00022723"/>
    </source>
</evidence>
<feature type="binding site" evidence="8">
    <location>
        <position position="66"/>
    </location>
    <ligand>
        <name>Zn(2+)</name>
        <dbReference type="ChEBI" id="CHEBI:29105"/>
    </ligand>
</feature>
<dbReference type="SMART" id="SM00868">
    <property type="entry name" value="zf-AD"/>
    <property type="match status" value="1"/>
</dbReference>
<feature type="domain" description="C2H2-type" evidence="10">
    <location>
        <begin position="288"/>
        <end position="316"/>
    </location>
</feature>
<dbReference type="SMART" id="SM00355">
    <property type="entry name" value="ZnF_C2H2"/>
    <property type="match status" value="8"/>
</dbReference>
<gene>
    <name evidence="12" type="ORF">ALC57_15525</name>
</gene>
<dbReference type="FunFam" id="3.30.160.60:FF:000303">
    <property type="entry name" value="Zinc finger protein 41"/>
    <property type="match status" value="1"/>
</dbReference>
<evidence type="ECO:0000259" key="11">
    <source>
        <dbReference type="PROSITE" id="PS51915"/>
    </source>
</evidence>
<dbReference type="PROSITE" id="PS00028">
    <property type="entry name" value="ZINC_FINGER_C2H2_1"/>
    <property type="match status" value="8"/>
</dbReference>
<evidence type="ECO:0000259" key="10">
    <source>
        <dbReference type="PROSITE" id="PS50157"/>
    </source>
</evidence>
<reference evidence="12 13" key="1">
    <citation type="submission" date="2015-09" db="EMBL/GenBank/DDBJ databases">
        <title>Trachymyrmex cornetzi WGS genome.</title>
        <authorList>
            <person name="Nygaard S."/>
            <person name="Hu H."/>
            <person name="Boomsma J."/>
            <person name="Zhang G."/>
        </authorList>
    </citation>
    <scope>NUCLEOTIDE SEQUENCE [LARGE SCALE GENOMIC DNA]</scope>
    <source>
        <strain evidence="12">Tcor2-1</strain>
        <tissue evidence="12">Whole body</tissue>
    </source>
</reference>
<feature type="region of interest" description="Disordered" evidence="9">
    <location>
        <begin position="562"/>
        <end position="603"/>
    </location>
</feature>
<evidence type="ECO:0000256" key="3">
    <source>
        <dbReference type="ARBA" id="ARBA00022737"/>
    </source>
</evidence>
<dbReference type="InterPro" id="IPR012934">
    <property type="entry name" value="Znf_AD"/>
</dbReference>
<feature type="domain" description="C2H2-type" evidence="10">
    <location>
        <begin position="232"/>
        <end position="259"/>
    </location>
</feature>
<feature type="binding site" evidence="8">
    <location>
        <position position="14"/>
    </location>
    <ligand>
        <name>Zn(2+)</name>
        <dbReference type="ChEBI" id="CHEBI:29105"/>
    </ligand>
</feature>
<feature type="domain" description="C2H2-type" evidence="10">
    <location>
        <begin position="374"/>
        <end position="402"/>
    </location>
</feature>
<feature type="compositionally biased region" description="Polar residues" evidence="9">
    <location>
        <begin position="615"/>
        <end position="649"/>
    </location>
</feature>
<feature type="compositionally biased region" description="Low complexity" evidence="9">
    <location>
        <begin position="575"/>
        <end position="590"/>
    </location>
</feature>
<feature type="domain" description="C2H2-type" evidence="10">
    <location>
        <begin position="346"/>
        <end position="373"/>
    </location>
</feature>
<dbReference type="InterPro" id="IPR013087">
    <property type="entry name" value="Znf_C2H2_type"/>
</dbReference>
<feature type="binding site" evidence="8">
    <location>
        <position position="63"/>
    </location>
    <ligand>
        <name>Zn(2+)</name>
        <dbReference type="ChEBI" id="CHEBI:29105"/>
    </ligand>
</feature>
<dbReference type="InterPro" id="IPR036236">
    <property type="entry name" value="Znf_C2H2_sf"/>
</dbReference>
<dbReference type="PANTHER" id="PTHR16515">
    <property type="entry name" value="PR DOMAIN ZINC FINGER PROTEIN"/>
    <property type="match status" value="1"/>
</dbReference>
<evidence type="ECO:0000256" key="7">
    <source>
        <dbReference type="PROSITE-ProRule" id="PRU00042"/>
    </source>
</evidence>
<keyword evidence="2 8" id="KW-0479">Metal-binding</keyword>
<dbReference type="Pfam" id="PF00096">
    <property type="entry name" value="zf-C2H2"/>
    <property type="match status" value="3"/>
</dbReference>
<evidence type="ECO:0000256" key="4">
    <source>
        <dbReference type="ARBA" id="ARBA00022771"/>
    </source>
</evidence>
<dbReference type="STRING" id="471704.A0A151IWV7"/>
<name>A0A151IWV7_9HYME</name>
<keyword evidence="13" id="KW-1185">Reference proteome</keyword>
<dbReference type="FunFam" id="3.30.160.60:FF:000446">
    <property type="entry name" value="Zinc finger protein"/>
    <property type="match status" value="1"/>
</dbReference>
<feature type="compositionally biased region" description="Basic and acidic residues" evidence="9">
    <location>
        <begin position="509"/>
        <end position="533"/>
    </location>
</feature>
<keyword evidence="5 8" id="KW-0862">Zinc</keyword>
<comment type="subcellular location">
    <subcellularLocation>
        <location evidence="1">Nucleus</location>
    </subcellularLocation>
</comment>
<keyword evidence="4 7" id="KW-0863">Zinc-finger</keyword>
<dbReference type="PROSITE" id="PS50157">
    <property type="entry name" value="ZINC_FINGER_C2H2_2"/>
    <property type="match status" value="7"/>
</dbReference>
<dbReference type="SUPFAM" id="SSF57667">
    <property type="entry name" value="beta-beta-alpha zinc fingers"/>
    <property type="match status" value="4"/>
</dbReference>
<feature type="region of interest" description="Disordered" evidence="9">
    <location>
        <begin position="893"/>
        <end position="916"/>
    </location>
</feature>
<proteinExistence type="predicted"/>
<dbReference type="SUPFAM" id="SSF57716">
    <property type="entry name" value="Glucocorticoid receptor-like (DNA-binding domain)"/>
    <property type="match status" value="1"/>
</dbReference>
<accession>A0A151IWV7</accession>
<feature type="compositionally biased region" description="Polar residues" evidence="9">
    <location>
        <begin position="685"/>
        <end position="704"/>
    </location>
</feature>
<feature type="compositionally biased region" description="Polar residues" evidence="9">
    <location>
        <begin position="893"/>
        <end position="910"/>
    </location>
</feature>
<feature type="compositionally biased region" description="Basic residues" evidence="9">
    <location>
        <begin position="668"/>
        <end position="677"/>
    </location>
</feature>
<dbReference type="GO" id="GO:0005634">
    <property type="term" value="C:nucleus"/>
    <property type="evidence" value="ECO:0007669"/>
    <property type="project" value="UniProtKB-SubCell"/>
</dbReference>
<feature type="binding site" evidence="8">
    <location>
        <position position="17"/>
    </location>
    <ligand>
        <name>Zn(2+)</name>
        <dbReference type="ChEBI" id="CHEBI:29105"/>
    </ligand>
</feature>
<evidence type="ECO:0000256" key="5">
    <source>
        <dbReference type="ARBA" id="ARBA00022833"/>
    </source>
</evidence>
<dbReference type="GO" id="GO:0008270">
    <property type="term" value="F:zinc ion binding"/>
    <property type="evidence" value="ECO:0007669"/>
    <property type="project" value="UniProtKB-UniRule"/>
</dbReference>
<keyword evidence="3" id="KW-0677">Repeat</keyword>
<dbReference type="Proteomes" id="UP000078492">
    <property type="component" value="Unassembled WGS sequence"/>
</dbReference>
<feature type="domain" description="C2H2-type" evidence="10">
    <location>
        <begin position="203"/>
        <end position="231"/>
    </location>
</feature>
<feature type="compositionally biased region" description="Basic and acidic residues" evidence="9">
    <location>
        <begin position="112"/>
        <end position="157"/>
    </location>
</feature>
<dbReference type="PROSITE" id="PS51915">
    <property type="entry name" value="ZAD"/>
    <property type="match status" value="1"/>
</dbReference>
<feature type="compositionally biased region" description="Basic and acidic residues" evidence="9">
    <location>
        <begin position="167"/>
        <end position="181"/>
    </location>
</feature>
<evidence type="ECO:0000256" key="6">
    <source>
        <dbReference type="ARBA" id="ARBA00023242"/>
    </source>
</evidence>
<dbReference type="Gene3D" id="3.40.1800.20">
    <property type="match status" value="1"/>
</dbReference>
<dbReference type="Pfam" id="PF07776">
    <property type="entry name" value="zf-AD"/>
    <property type="match status" value="1"/>
</dbReference>
<sequence>MESNPSLLHFRRICRFCLSDSEPLNSIYEHNHKKSIQLPLQLQIMSCVAIEVYTEDEMPQVICNTCRWNLDHFYKFKLQCKKADEALRDCLLSGKLPKPFPPIRIDPLTEIGNKRPVETRSQKEVSKKQRTSDDDNRNTRERRETIKREKEKERESQNENQNISEQHLYEEIENEQNRDSESNQEVSNINENREQEPAEVKVNACDQCERTFALRQALLLHVQRVHVRARNYKCNECEKNFFNKHDLAKHLSIHSQEKPYSCSICQKQFSRLTSLQRHKKVHKEETHYACPHCDDEFFTTEELEEHKNSAHKKEKPFQCNICKKRFLYKQGLQRHETLHNNKDEKFVCDYCKETFRTCTKLARHLITHSGPRPYMCKLCPRTFLLSHHLTRHIRMSHSTEKRRVYKNGKKRLQVNQLTHAKRTYMGLTCDVCQESCRNRAEYVVHIKQHIEAGEKISPDSLQPNTKKNLKLKSNEMKEKEKDQHSNKNDDYESPGYVVKKLPKPSMPSESEKKEKQTREDKNENSEKQEKEEPNVMYVRSKNGGMVKITTFPPIERIHDIQEQEAIFKNTKQTTSIDSPSQSSSKGLTSSQIEETPISGYVDDTELQVQKIVTSVSKGQKSLLKHQQNSQDQSKESLTPATRVYNSSQESSKDNDKSETLASTPNTIKVKRIKRIVVRKPAGGSNEETPASTSSIKDGDSSLSGTPGPHKIKRVIVSKRIIRKNDVVHEVIMNPDGTTIDSAELAKLSTGNVVKRVVRKLPLDKNQNMVQALLQSAKQREKTEDIANEKNNCEKTEDIANEKFKATISASSSKDTPESSNALEKKLIIQDWMMAIDEILPERHDESEDKQQLPFKRVFVKREQTQVGKEETEQVDVKKRGSDEEKMLENVQKKIQSTTMSGSNITSSDMSTPKKDPMMLSNKLFKQVLRDHNYYKPSDTSKVKKVQNSCLRILGSTMHTKSLDTLSINAGELLQYALVLPNHETKLVRVSNGIKKSQRALDNQDLSEITSIFETSNDVLKMRKSAGSNLNESVIQLSQ</sequence>
<evidence type="ECO:0000256" key="8">
    <source>
        <dbReference type="PROSITE-ProRule" id="PRU01263"/>
    </source>
</evidence>
<dbReference type="GO" id="GO:1990837">
    <property type="term" value="F:sequence-specific double-stranded DNA binding"/>
    <property type="evidence" value="ECO:0007669"/>
    <property type="project" value="UniProtKB-ARBA"/>
</dbReference>
<evidence type="ECO:0000313" key="13">
    <source>
        <dbReference type="Proteomes" id="UP000078492"/>
    </source>
</evidence>
<feature type="domain" description="C2H2-type" evidence="10">
    <location>
        <begin position="260"/>
        <end position="287"/>
    </location>
</feature>